<dbReference type="SUPFAM" id="SSF47413">
    <property type="entry name" value="lambda repressor-like DNA-binding domains"/>
    <property type="match status" value="1"/>
</dbReference>
<evidence type="ECO:0000313" key="3">
    <source>
        <dbReference type="Proteomes" id="UP000001823"/>
    </source>
</evidence>
<dbReference type="AlphaFoldDB" id="A0A0H2YVK8"/>
<evidence type="ECO:0000313" key="2">
    <source>
        <dbReference type="EMBL" id="ABG84960.1"/>
    </source>
</evidence>
<dbReference type="InterPro" id="IPR010982">
    <property type="entry name" value="Lambda_DNA-bd_dom_sf"/>
</dbReference>
<dbReference type="EMBL" id="CP000246">
    <property type="protein sequence ID" value="ABG84960.1"/>
    <property type="molecule type" value="Genomic_DNA"/>
</dbReference>
<sequence>MVYSKLKGIMKENAYSQGKLAKELNITTQSLNAKLNGRSQFTIKEAINIISIFNIKNPNDIFEIFFANNIPNMQRDIS</sequence>
<feature type="domain" description="HTH cro/C1-type" evidence="1">
    <location>
        <begin position="6"/>
        <end position="61"/>
    </location>
</feature>
<dbReference type="KEGG" id="cpf:CPF_0929"/>
<accession>A0A0H2YVK8</accession>
<dbReference type="HOGENOM" id="CLU_066192_46_1_9"/>
<dbReference type="CDD" id="cd00093">
    <property type="entry name" value="HTH_XRE"/>
    <property type="match status" value="1"/>
</dbReference>
<dbReference type="STRING" id="195103.CPF_0929"/>
<organism evidence="2 3">
    <name type="scientific">Clostridium perfringens (strain ATCC 13124 / DSM 756 / JCM 1290 / NCIMB 6125 / NCTC 8237 / Type A)</name>
    <dbReference type="NCBI Taxonomy" id="195103"/>
    <lineage>
        <taxon>Bacteria</taxon>
        <taxon>Bacillati</taxon>
        <taxon>Bacillota</taxon>
        <taxon>Clostridia</taxon>
        <taxon>Eubacteriales</taxon>
        <taxon>Clostridiaceae</taxon>
        <taxon>Clostridium</taxon>
    </lineage>
</organism>
<dbReference type="Proteomes" id="UP000001823">
    <property type="component" value="Chromosome"/>
</dbReference>
<keyword evidence="3" id="KW-1185">Reference proteome</keyword>
<reference evidence="2 3" key="1">
    <citation type="journal article" date="2006" name="Genome Res.">
        <title>Skewed genomic variability in strains of the toxigenic bacterial pathogen, Clostridium perfringens.</title>
        <authorList>
            <person name="Myers G.S."/>
            <person name="Rasko D.A."/>
            <person name="Cheung J.K."/>
            <person name="Ravel J."/>
            <person name="Seshadri R."/>
            <person name="Deboy R.T."/>
            <person name="Ren Q."/>
            <person name="Varga J."/>
            <person name="Awad M.M."/>
            <person name="Brinkac L.M."/>
            <person name="Daugherty S.C."/>
            <person name="Haft D.H."/>
            <person name="Dodson R.J."/>
            <person name="Madupu R."/>
            <person name="Nelson W.C."/>
            <person name="Rosovitz M.J."/>
            <person name="Sullivan S.A."/>
            <person name="Khouri H."/>
            <person name="Dimitrov G.I."/>
            <person name="Watkins K.L."/>
            <person name="Mulligan S."/>
            <person name="Benton J."/>
            <person name="Radune D."/>
            <person name="Fisher D.J."/>
            <person name="Atkins H.S."/>
            <person name="Hiscox T."/>
            <person name="Jost B.H."/>
            <person name="Billington S.J."/>
            <person name="Songer J.G."/>
            <person name="McClane B.A."/>
            <person name="Titball R.W."/>
            <person name="Rood J.I."/>
            <person name="Melville S.B."/>
            <person name="Paulsen I.T."/>
        </authorList>
    </citation>
    <scope>NUCLEOTIDE SEQUENCE [LARGE SCALE GENOMIC DNA]</scope>
    <source>
        <strain evidence="3">ATCC 13124 / DSM 756 / JCM 1290 / NCIMB 6125 / NCTC 8237 / S 107 / Type A</strain>
    </source>
</reference>
<dbReference type="Pfam" id="PF13443">
    <property type="entry name" value="HTH_26"/>
    <property type="match status" value="1"/>
</dbReference>
<dbReference type="Gene3D" id="1.10.260.40">
    <property type="entry name" value="lambda repressor-like DNA-binding domains"/>
    <property type="match status" value="1"/>
</dbReference>
<dbReference type="GO" id="GO:0003677">
    <property type="term" value="F:DNA binding"/>
    <property type="evidence" value="ECO:0007669"/>
    <property type="project" value="InterPro"/>
</dbReference>
<evidence type="ECO:0000259" key="1">
    <source>
        <dbReference type="PROSITE" id="PS50943"/>
    </source>
</evidence>
<dbReference type="eggNOG" id="ENOG5033JZC">
    <property type="taxonomic scope" value="Bacteria"/>
</dbReference>
<protein>
    <recommendedName>
        <fullName evidence="1">HTH cro/C1-type domain-containing protein</fullName>
    </recommendedName>
</protein>
<name>A0A0H2YVK8_CLOP1</name>
<dbReference type="PaxDb" id="195103-CPF_0929"/>
<dbReference type="PROSITE" id="PS50943">
    <property type="entry name" value="HTH_CROC1"/>
    <property type="match status" value="1"/>
</dbReference>
<dbReference type="RefSeq" id="WP_011590448.1">
    <property type="nucleotide sequence ID" value="NC_008261.1"/>
</dbReference>
<proteinExistence type="predicted"/>
<gene>
    <name evidence="2" type="ordered locus">CPF_0929</name>
</gene>
<dbReference type="InterPro" id="IPR001387">
    <property type="entry name" value="Cro/C1-type_HTH"/>
</dbReference>